<evidence type="ECO:0000256" key="17">
    <source>
        <dbReference type="ARBA" id="ARBA00037649"/>
    </source>
</evidence>
<feature type="non-terminal residue" evidence="23">
    <location>
        <position position="1"/>
    </location>
</feature>
<evidence type="ECO:0000256" key="15">
    <source>
        <dbReference type="ARBA" id="ARBA00023316"/>
    </source>
</evidence>
<dbReference type="GO" id="GO:0071555">
    <property type="term" value="P:cell wall organization"/>
    <property type="evidence" value="ECO:0007669"/>
    <property type="project" value="UniProtKB-KW"/>
</dbReference>
<evidence type="ECO:0000256" key="4">
    <source>
        <dbReference type="ARBA" id="ARBA00008773"/>
    </source>
</evidence>
<evidence type="ECO:0000256" key="5">
    <source>
        <dbReference type="ARBA" id="ARBA00012780"/>
    </source>
</evidence>
<dbReference type="GO" id="GO:0009986">
    <property type="term" value="C:cell surface"/>
    <property type="evidence" value="ECO:0007669"/>
    <property type="project" value="TreeGrafter"/>
</dbReference>
<dbReference type="PANTHER" id="PTHR16631">
    <property type="entry name" value="GLUCAN 1,3-BETA-GLUCOSIDASE"/>
    <property type="match status" value="1"/>
</dbReference>
<name>A0A1D1XY20_9ARAE</name>
<keyword evidence="13" id="KW-0119">Carbohydrate metabolism</keyword>
<evidence type="ECO:0000256" key="10">
    <source>
        <dbReference type="ARBA" id="ARBA00022801"/>
    </source>
</evidence>
<feature type="region of interest" description="Disordered" evidence="21">
    <location>
        <begin position="110"/>
        <end position="139"/>
    </location>
</feature>
<comment type="similarity">
    <text evidence="4 20">Belongs to the glycosyl hydrolase 17 family.</text>
</comment>
<evidence type="ECO:0000256" key="13">
    <source>
        <dbReference type="ARBA" id="ARBA00023277"/>
    </source>
</evidence>
<keyword evidence="9" id="KW-0732">Signal</keyword>
<evidence type="ECO:0000256" key="16">
    <source>
        <dbReference type="ARBA" id="ARBA00023326"/>
    </source>
</evidence>
<sequence>SFLPSAHYSFFFLTLYPLHHPQHSKTLKCHYHNPFHHIYSTVDKETPYCIDSYLHILFIEKMGDPNTSDWLKSQQKASRKARWLVGCLGLIVLLGIVGGVAYAVVSKSSKPQNSVTGTGNGGNDVSNGPSGGGNGGNGGTGVDGNGNTVYYTWDHKPVNLTITPNPALKKSFWGINYGPVNATYPWCGNTLGDVIEDIKLLSQLTSRLRLYGMDCQMANMTIWAIRILNVNMTVIPTIWVDNNATTYKRQYDSLFTLINDHGVDKIDGVSVGNEVIFRKEITTQDLYGRIADVRQKVNTLPNVKKKVPVFTSDLGSNVDDAFVAACDLAFANVHPYFGGVPAQQGATWTFQFFQENDVAPAAKAGKEAIISEIGWPTAGDPEKGAIASVANLNDFLGQFLCTANTKLTKYYYFESFDTPWKTAMFTLLEGSWGLFTPDRKLKVGLTIPDCAPTAPGFKGFS</sequence>
<evidence type="ECO:0000256" key="19">
    <source>
        <dbReference type="ARBA" id="ARBA00043078"/>
    </source>
</evidence>
<keyword evidence="6" id="KW-1003">Cell membrane</keyword>
<dbReference type="EMBL" id="GDJX01020651">
    <property type="protein sequence ID" value="JAT47285.1"/>
    <property type="molecule type" value="Transcribed_RNA"/>
</dbReference>
<keyword evidence="7" id="KW-0134">Cell wall</keyword>
<feature type="compositionally biased region" description="Gly residues" evidence="21">
    <location>
        <begin position="129"/>
        <end position="139"/>
    </location>
</feature>
<gene>
    <name evidence="23" type="primary">btgC_1</name>
    <name evidence="23" type="ORF">g.3094</name>
</gene>
<proteinExistence type="inferred from homology"/>
<dbReference type="GO" id="GO:0005576">
    <property type="term" value="C:extracellular region"/>
    <property type="evidence" value="ECO:0007669"/>
    <property type="project" value="TreeGrafter"/>
</dbReference>
<dbReference type="SUPFAM" id="SSF51445">
    <property type="entry name" value="(Trans)glycosidases"/>
    <property type="match status" value="1"/>
</dbReference>
<dbReference type="AlphaFoldDB" id="A0A1D1XY20"/>
<comment type="subcellular location">
    <subcellularLocation>
        <location evidence="3">Cell membrane</location>
    </subcellularLocation>
    <subcellularLocation>
        <location evidence="2">Secreted</location>
        <location evidence="2">Cell wall</location>
    </subcellularLocation>
</comment>
<evidence type="ECO:0000256" key="11">
    <source>
        <dbReference type="ARBA" id="ARBA00023136"/>
    </source>
</evidence>
<keyword evidence="22" id="KW-0812">Transmembrane</keyword>
<dbReference type="EC" id="3.2.1.39" evidence="5"/>
<reference evidence="23" key="1">
    <citation type="submission" date="2015-07" db="EMBL/GenBank/DDBJ databases">
        <title>Transcriptome Assembly of Anthurium amnicola.</title>
        <authorList>
            <person name="Suzuki J."/>
        </authorList>
    </citation>
    <scope>NUCLEOTIDE SEQUENCE</scope>
</reference>
<dbReference type="GO" id="GO:0005886">
    <property type="term" value="C:plasma membrane"/>
    <property type="evidence" value="ECO:0007669"/>
    <property type="project" value="UniProtKB-SubCell"/>
</dbReference>
<keyword evidence="15" id="KW-0961">Cell wall biogenesis/degradation</keyword>
<evidence type="ECO:0000256" key="14">
    <source>
        <dbReference type="ARBA" id="ARBA00023295"/>
    </source>
</evidence>
<dbReference type="PANTHER" id="PTHR16631:SF17">
    <property type="entry name" value="GLUCAN ENDO-1,3-BETA-GLUCOSIDASE BTGC"/>
    <property type="match status" value="1"/>
</dbReference>
<keyword evidence="10" id="KW-0378">Hydrolase</keyword>
<dbReference type="GO" id="GO:0000272">
    <property type="term" value="P:polysaccharide catabolic process"/>
    <property type="evidence" value="ECO:0007669"/>
    <property type="project" value="UniProtKB-KW"/>
</dbReference>
<keyword evidence="12" id="KW-0325">Glycoprotein</keyword>
<dbReference type="InterPro" id="IPR000490">
    <property type="entry name" value="Glyco_hydro_17"/>
</dbReference>
<keyword evidence="11 22" id="KW-0472">Membrane</keyword>
<evidence type="ECO:0000256" key="9">
    <source>
        <dbReference type="ARBA" id="ARBA00022729"/>
    </source>
</evidence>
<feature type="transmembrane region" description="Helical" evidence="22">
    <location>
        <begin position="83"/>
        <end position="105"/>
    </location>
</feature>
<keyword evidence="22" id="KW-1133">Transmembrane helix</keyword>
<comment type="catalytic activity">
    <reaction evidence="1">
        <text>Hydrolysis of (1-&gt;3)-beta-D-glucosidic linkages in (1-&gt;3)-beta-D-glucans.</text>
        <dbReference type="EC" id="3.2.1.39"/>
    </reaction>
</comment>
<evidence type="ECO:0000256" key="8">
    <source>
        <dbReference type="ARBA" id="ARBA00022525"/>
    </source>
</evidence>
<evidence type="ECO:0000256" key="21">
    <source>
        <dbReference type="SAM" id="MobiDB-lite"/>
    </source>
</evidence>
<evidence type="ECO:0000256" key="22">
    <source>
        <dbReference type="SAM" id="Phobius"/>
    </source>
</evidence>
<evidence type="ECO:0000256" key="12">
    <source>
        <dbReference type="ARBA" id="ARBA00023180"/>
    </source>
</evidence>
<dbReference type="GO" id="GO:0042973">
    <property type="term" value="F:glucan endo-1,3-beta-D-glucosidase activity"/>
    <property type="evidence" value="ECO:0007669"/>
    <property type="project" value="UniProtKB-EC"/>
</dbReference>
<comment type="function">
    <text evidence="17">Glucanases play a role in cell expansion during growth, in cell-cell fusion during mating, and in spore release during sporulation. This enzyme may be involved in beta-glucan degradation. Active on laminarin and lichenan.</text>
</comment>
<protein>
    <recommendedName>
        <fullName evidence="5">glucan endo-1,3-beta-D-glucosidase</fullName>
        <ecNumber evidence="5">3.2.1.39</ecNumber>
    </recommendedName>
    <alternativeName>
        <fullName evidence="19">Endo-1,3-beta-glucanase btgC</fullName>
    </alternativeName>
    <alternativeName>
        <fullName evidence="18">Laminarinase btgC</fullName>
    </alternativeName>
</protein>
<evidence type="ECO:0000256" key="1">
    <source>
        <dbReference type="ARBA" id="ARBA00000382"/>
    </source>
</evidence>
<dbReference type="InterPro" id="IPR050732">
    <property type="entry name" value="Beta-glucan_modifiers"/>
</dbReference>
<organism evidence="23">
    <name type="scientific">Anthurium amnicola</name>
    <dbReference type="NCBI Taxonomy" id="1678845"/>
    <lineage>
        <taxon>Eukaryota</taxon>
        <taxon>Viridiplantae</taxon>
        <taxon>Streptophyta</taxon>
        <taxon>Embryophyta</taxon>
        <taxon>Tracheophyta</taxon>
        <taxon>Spermatophyta</taxon>
        <taxon>Magnoliopsida</taxon>
        <taxon>Liliopsida</taxon>
        <taxon>Araceae</taxon>
        <taxon>Pothoideae</taxon>
        <taxon>Potheae</taxon>
        <taxon>Anthurium</taxon>
    </lineage>
</organism>
<keyword evidence="16" id="KW-0624">Polysaccharide degradation</keyword>
<evidence type="ECO:0000256" key="20">
    <source>
        <dbReference type="RuleBase" id="RU004335"/>
    </source>
</evidence>
<evidence type="ECO:0000256" key="3">
    <source>
        <dbReference type="ARBA" id="ARBA00004236"/>
    </source>
</evidence>
<evidence type="ECO:0000313" key="23">
    <source>
        <dbReference type="EMBL" id="JAT47285.1"/>
    </source>
</evidence>
<keyword evidence="14" id="KW-0326">Glycosidase</keyword>
<evidence type="ECO:0000256" key="7">
    <source>
        <dbReference type="ARBA" id="ARBA00022512"/>
    </source>
</evidence>
<evidence type="ECO:0000256" key="6">
    <source>
        <dbReference type="ARBA" id="ARBA00022475"/>
    </source>
</evidence>
<keyword evidence="8" id="KW-0964">Secreted</keyword>
<accession>A0A1D1XY20</accession>
<dbReference type="Gene3D" id="3.20.20.80">
    <property type="entry name" value="Glycosidases"/>
    <property type="match status" value="1"/>
</dbReference>
<evidence type="ECO:0000256" key="18">
    <source>
        <dbReference type="ARBA" id="ARBA00042373"/>
    </source>
</evidence>
<dbReference type="Pfam" id="PF00332">
    <property type="entry name" value="Glyco_hydro_17"/>
    <property type="match status" value="1"/>
</dbReference>
<evidence type="ECO:0000256" key="2">
    <source>
        <dbReference type="ARBA" id="ARBA00004191"/>
    </source>
</evidence>
<dbReference type="InterPro" id="IPR017853">
    <property type="entry name" value="GH"/>
</dbReference>